<reference evidence="2" key="1">
    <citation type="submission" date="2025-08" db="UniProtKB">
        <authorList>
            <consortium name="RefSeq"/>
        </authorList>
    </citation>
    <scope>IDENTIFICATION</scope>
    <source>
        <tissue evidence="2">Muscle</tissue>
    </source>
</reference>
<accession>A0ABM1BPC2</accession>
<sequence>MQFTAFMIPQLNQSPRDGAVGMLQADQSIRAVSSVLNVNHSTIERYDDTGSSADRPRPRRPWVTNQCQDRRIRLIHLCNRFQPSIQIAVTTTWRQNRPMGVRTVHNHLRHVGIQPYHPCTGAVLTIHHQEN</sequence>
<dbReference type="RefSeq" id="XP_013786059.1">
    <property type="nucleotide sequence ID" value="XM_013930605.1"/>
</dbReference>
<dbReference type="GeneID" id="106470080"/>
<name>A0ABM1BPC2_LIMPO</name>
<proteinExistence type="predicted"/>
<evidence type="ECO:0000313" key="1">
    <source>
        <dbReference type="Proteomes" id="UP000694941"/>
    </source>
</evidence>
<keyword evidence="1" id="KW-1185">Reference proteome</keyword>
<gene>
    <name evidence="2" type="primary">LOC106470080</name>
</gene>
<dbReference type="Proteomes" id="UP000694941">
    <property type="component" value="Unplaced"/>
</dbReference>
<evidence type="ECO:0000313" key="2">
    <source>
        <dbReference type="RefSeq" id="XP_013786059.1"/>
    </source>
</evidence>
<organism evidence="1 2">
    <name type="scientific">Limulus polyphemus</name>
    <name type="common">Atlantic horseshoe crab</name>
    <dbReference type="NCBI Taxonomy" id="6850"/>
    <lineage>
        <taxon>Eukaryota</taxon>
        <taxon>Metazoa</taxon>
        <taxon>Ecdysozoa</taxon>
        <taxon>Arthropoda</taxon>
        <taxon>Chelicerata</taxon>
        <taxon>Merostomata</taxon>
        <taxon>Xiphosura</taxon>
        <taxon>Limulidae</taxon>
        <taxon>Limulus</taxon>
    </lineage>
</organism>
<protein>
    <submittedName>
        <fullName evidence="2">Uncharacterized protein LOC106470080</fullName>
    </submittedName>
</protein>